<comment type="subcellular location">
    <subcellularLocation>
        <location evidence="1">Membrane</location>
    </subcellularLocation>
</comment>
<proteinExistence type="predicted"/>
<evidence type="ECO:0000256" key="5">
    <source>
        <dbReference type="SAM" id="Phobius"/>
    </source>
</evidence>
<dbReference type="SMART" id="SM00303">
    <property type="entry name" value="GPS"/>
    <property type="match status" value="1"/>
</dbReference>
<keyword evidence="8" id="KW-1185">Reference proteome</keyword>
<dbReference type="InterPro" id="IPR046338">
    <property type="entry name" value="GAIN_dom_sf"/>
</dbReference>
<dbReference type="Gene3D" id="2.60.220.50">
    <property type="match status" value="1"/>
</dbReference>
<protein>
    <recommendedName>
        <fullName evidence="6">Glycosyltransferase 2-like domain-containing protein</fullName>
    </recommendedName>
</protein>
<accession>A0AAD5XAG0</accession>
<dbReference type="InterPro" id="IPR000203">
    <property type="entry name" value="GPS"/>
</dbReference>
<feature type="domain" description="Glycosyltransferase 2-like" evidence="6">
    <location>
        <begin position="48"/>
        <end position="172"/>
    </location>
</feature>
<gene>
    <name evidence="7" type="ORF">HK100_003459</name>
</gene>
<dbReference type="EMBL" id="JADGJH010001866">
    <property type="protein sequence ID" value="KAJ3108281.1"/>
    <property type="molecule type" value="Genomic_DNA"/>
</dbReference>
<dbReference type="SUPFAM" id="SSF53448">
    <property type="entry name" value="Nucleotide-diphospho-sugar transferases"/>
    <property type="match status" value="1"/>
</dbReference>
<feature type="transmembrane region" description="Helical" evidence="5">
    <location>
        <begin position="1789"/>
        <end position="1811"/>
    </location>
</feature>
<keyword evidence="4 5" id="KW-0472">Membrane</keyword>
<reference evidence="7" key="1">
    <citation type="submission" date="2020-05" db="EMBL/GenBank/DDBJ databases">
        <title>Phylogenomic resolution of chytrid fungi.</title>
        <authorList>
            <person name="Stajich J.E."/>
            <person name="Amses K."/>
            <person name="Simmons R."/>
            <person name="Seto K."/>
            <person name="Myers J."/>
            <person name="Bonds A."/>
            <person name="Quandt C.A."/>
            <person name="Barry K."/>
            <person name="Liu P."/>
            <person name="Grigoriev I."/>
            <person name="Longcore J.E."/>
            <person name="James T.Y."/>
        </authorList>
    </citation>
    <scope>NUCLEOTIDE SEQUENCE</scope>
    <source>
        <strain evidence="7">JEL0513</strain>
    </source>
</reference>
<evidence type="ECO:0000313" key="8">
    <source>
        <dbReference type="Proteomes" id="UP001211907"/>
    </source>
</evidence>
<evidence type="ECO:0000256" key="4">
    <source>
        <dbReference type="ARBA" id="ARBA00023136"/>
    </source>
</evidence>
<name>A0AAD5XAG0_9FUNG</name>
<dbReference type="PANTHER" id="PTHR22916:SF30">
    <property type="entry name" value="IPT_TIG DOMAIN-CONTAINING PROTEIN"/>
    <property type="match status" value="1"/>
</dbReference>
<evidence type="ECO:0000256" key="1">
    <source>
        <dbReference type="ARBA" id="ARBA00004370"/>
    </source>
</evidence>
<keyword evidence="2 5" id="KW-0812">Transmembrane</keyword>
<keyword evidence="3 5" id="KW-1133">Transmembrane helix</keyword>
<evidence type="ECO:0000256" key="2">
    <source>
        <dbReference type="ARBA" id="ARBA00022692"/>
    </source>
</evidence>
<evidence type="ECO:0000256" key="3">
    <source>
        <dbReference type="ARBA" id="ARBA00022989"/>
    </source>
</evidence>
<dbReference type="InterPro" id="IPR001173">
    <property type="entry name" value="Glyco_trans_2-like"/>
</dbReference>
<dbReference type="Pfam" id="PF00535">
    <property type="entry name" value="Glycos_transf_2"/>
    <property type="match status" value="1"/>
</dbReference>
<dbReference type="PANTHER" id="PTHR22916">
    <property type="entry name" value="GLYCOSYLTRANSFERASE"/>
    <property type="match status" value="1"/>
</dbReference>
<dbReference type="Gene3D" id="3.90.550.10">
    <property type="entry name" value="Spore Coat Polysaccharide Biosynthesis Protein SpsA, Chain A"/>
    <property type="match status" value="1"/>
</dbReference>
<evidence type="ECO:0000313" key="7">
    <source>
        <dbReference type="EMBL" id="KAJ3108281.1"/>
    </source>
</evidence>
<dbReference type="Proteomes" id="UP001211907">
    <property type="component" value="Unassembled WGS sequence"/>
</dbReference>
<dbReference type="InterPro" id="IPR029044">
    <property type="entry name" value="Nucleotide-diphossugar_trans"/>
</dbReference>
<evidence type="ECO:0000259" key="6">
    <source>
        <dbReference type="Pfam" id="PF00535"/>
    </source>
</evidence>
<comment type="caution">
    <text evidence="7">The sequence shown here is derived from an EMBL/GenBank/DDBJ whole genome shotgun (WGS) entry which is preliminary data.</text>
</comment>
<dbReference type="CDD" id="cd00761">
    <property type="entry name" value="Glyco_tranf_GTA_type"/>
    <property type="match status" value="1"/>
</dbReference>
<sequence length="1961" mass="208696">MYIHLEIFPIIKSELISPISNWLKVLESPVSKYCNTKFDELNEKPLVSVVLVHHNRHHFLKQALASLSAQTYKNLEVVVVDDGSDDPLSQIFMQELSWKWWKLKGWKILFQSNRYLGAARNAGASYATGKYVLFLDDDDYSKPNHVETLIKVAINTDSKIVTGGHDAFTGRKQPSSGISNSRFIPIGSAPIVGLLQNVFGDSAIMVDRKFFVDEGGFTEEVGVGFEDYEYLARMSLAGIKMQAVAESLHWYRHHGQSMSTATNLKTNQLRMLRPYIQANPTAPRAQQVVFEEVQRLFFEKYGVSFNENPFARRDNSTVVPIQPLNSYTVPCKAFFDSTGASGIVINEQQVWANSVKAACWNMGANSPTSLSNPTGVNVNQAIQPIYPNGTAAGFPILQTVPCNTGYSDVWNLLQVIVSPNTPYNTYTTFNALNSLTAPSYGFFNRPLVPPNSTFSSQYSSIPPQITQGWNNGSRIYYADFGAISGVFRSNFSVNAGKIVSITGAGPVASDASISSTGFYVVSSVDPTNVTRYQTGDFRIIQELTYPYVPTSIRNSTLGVLNCPFVAAEANQAFPSSHKTYLLGIQPEITTKTANVTVILWGMAFTTSSVVYVNRIAYSGKINFISNQYLAISIDFTQYSGAIGELQIYVDDSIPYAIRYYQTPATISAIASKTLYTSQINQQIISLTGSNLPQLTGGYCVFNFTSLGAVTPLNVTSATSATCTLPSTSISGKYSINVAMAAGKYNLTQLGSVQNNYYQYPLLTTNTPLSVTVYAKGPKVLTAQFSNSGASIYVDFDSQATVIDVNQFAAYGKIVFLSASAPLPCSAIFQTSYDGTTIPPTGKLSAGNSGDCFVQQLTGTRFKILLQAQFTAYDNLAIVPNQIIKILTGSLWATNQYYCEVSSSFTIVAAPAIAPIPVVSIVAPVFLPYCAGITLNLDMTATSGSAGRNYTSNSGFTIASSAGVAPASAMYVALVNFLQTCIAQINHQAVCEIPINLLWESQTYTFTLNLHNYLGGIGAQSVTVNFGTNGLMPLVTVVGVPETGAKINQIQTISALGSAVCGQSSAIQYQWSVSGNSCPGLPNSVLSANVSQVVIPPYTLKPLTTCALILKVKYSNEPTWYTATPSFVTAPEILQVSSGSSQTIAFSEKIALNALLFSDSYNLGTAAQFQCSWACTNSHGFMCSTAITKLFTGCTSNILTGQLALDSYSFQVTAQDTITGATANSSAPAVITVVDSSVPVVSITLPGEAISPYSNKFSLSAVVDAGTVTSLSNVKYSWSGCNNPTYSSIDFTNANNFLTDVTSAQVLKFAPGALIGDTRYCVAVTVVDGIRVGNAQITFETYEVPFGGFCFLQTASITEVSQPLQYSCPYWAVDPSAQPLAFGFYVRLNSNNPWTLVVPTDRSSLLNTQFTTGQYQIKVVVTDEYGSAISGVASGFSASQNTDMAQSSQCTTSVCTQLQTAIANYQQTHNSQDAAKAIGAAAVQIDANSTDFITILGFLQEFSSDVYIDTTSTGPFLASVLQSISSGNYSISSEVMGAFVNLTQSVIDQISVSGYSESPISCVDILSAESLFLVLDQALGSAASFSLTAPQRASLINSFNTALNSLDTCFSRNKAPEEYPFTFDAGYLTREIGVAFTTSNSTFCIFNVDDDAVATTEDTISYSCGKTSKKDYPDPSSATYIDNAAKINAIDEWTYELTLRGVASESAVQVSQTTFNVTLSTEFELLYGLTGNNNGDRAVCAYFNTTEGLWATNGCTAVSVFDGSVQCECNHLTTFTIGVSSQSGGGGLSVGAIVGCVIGALALVVVTAGSVYKIRQYQQQQQQAQGGSLLPTAVPPPVPPLVAAPVTVPLPPPSLTAAVPVAATAASVALPAAASIAAVGVTNLAAAVPSPPVPPSPAPLTHIVSTGGKVAAAAVVAAAMAAPVAAATATAASSLPSVPTGKPLPTYSKAPSYDYHMQRTGR</sequence>
<organism evidence="7 8">
    <name type="scientific">Physocladia obscura</name>
    <dbReference type="NCBI Taxonomy" id="109957"/>
    <lineage>
        <taxon>Eukaryota</taxon>
        <taxon>Fungi</taxon>
        <taxon>Fungi incertae sedis</taxon>
        <taxon>Chytridiomycota</taxon>
        <taxon>Chytridiomycota incertae sedis</taxon>
        <taxon>Chytridiomycetes</taxon>
        <taxon>Chytridiales</taxon>
        <taxon>Chytriomycetaceae</taxon>
        <taxon>Physocladia</taxon>
    </lineage>
</organism>
<dbReference type="Pfam" id="PF01825">
    <property type="entry name" value="GPS"/>
    <property type="match status" value="1"/>
</dbReference>
<dbReference type="GO" id="GO:0016020">
    <property type="term" value="C:membrane"/>
    <property type="evidence" value="ECO:0007669"/>
    <property type="project" value="UniProtKB-SubCell"/>
</dbReference>